<comment type="caution">
    <text evidence="1">The sequence shown here is derived from an EMBL/GenBank/DDBJ whole genome shotgun (WGS) entry which is preliminary data.</text>
</comment>
<organism evidence="1 2">
    <name type="scientific">Xylaria curta</name>
    <dbReference type="NCBI Taxonomy" id="42375"/>
    <lineage>
        <taxon>Eukaryota</taxon>
        <taxon>Fungi</taxon>
        <taxon>Dikarya</taxon>
        <taxon>Ascomycota</taxon>
        <taxon>Pezizomycotina</taxon>
        <taxon>Sordariomycetes</taxon>
        <taxon>Xylariomycetidae</taxon>
        <taxon>Xylariales</taxon>
        <taxon>Xylariaceae</taxon>
        <taxon>Xylaria</taxon>
    </lineage>
</organism>
<dbReference type="Proteomes" id="UP001143856">
    <property type="component" value="Unassembled WGS sequence"/>
</dbReference>
<gene>
    <name evidence="1" type="ORF">NUW58_g7018</name>
</gene>
<accession>A0ACC1NP96</accession>
<dbReference type="EMBL" id="JAPDGR010001717">
    <property type="protein sequence ID" value="KAJ2980178.1"/>
    <property type="molecule type" value="Genomic_DNA"/>
</dbReference>
<proteinExistence type="predicted"/>
<keyword evidence="2" id="KW-1185">Reference proteome</keyword>
<name>A0ACC1NP96_9PEZI</name>
<reference evidence="1" key="1">
    <citation type="submission" date="2022-10" db="EMBL/GenBank/DDBJ databases">
        <title>Genome Sequence of Xylaria curta.</title>
        <authorList>
            <person name="Buettner E."/>
        </authorList>
    </citation>
    <scope>NUCLEOTIDE SEQUENCE</scope>
    <source>
        <strain evidence="1">Babe10</strain>
    </source>
</reference>
<evidence type="ECO:0000313" key="2">
    <source>
        <dbReference type="Proteomes" id="UP001143856"/>
    </source>
</evidence>
<sequence>MQADESFVRVVRGPGKANTFHVFRKLRELGTQGYKELAYLSNISDDLIVFDTRGWASFAAIHAGAKMDANSVRGILFTVDVNFKCDFLWGETKWNGLATYFPVWERFHNLVYVDEDVGKGPQSIIRVAEDPIKGDDSILKPYDETFGQSNNNTDNWGGDNGDTASDGSSYADENLELFGSRKSSFSKYGPATKDYDGEYPQEIEEGMKKPVGSYGNSDACSVNSQGEDEYLSFTPVQPSKASKNDSPGKSPGYGCSETDDVLRATTHPVEEVAETTNMEIAALFEKLALQKVKKMNGRLVTMANSVDKQIEQAIKSALDQAEEDIQKELDYFIEQAHKSISENASKYVRDALNAKIGSLIAMGSQPRENARRSTTPTTPPPGSI</sequence>
<evidence type="ECO:0000313" key="1">
    <source>
        <dbReference type="EMBL" id="KAJ2980178.1"/>
    </source>
</evidence>
<protein>
    <submittedName>
        <fullName evidence="1">Uncharacterized protein</fullName>
    </submittedName>
</protein>